<evidence type="ECO:0000313" key="1">
    <source>
        <dbReference type="EMBL" id="GAA0315709.1"/>
    </source>
</evidence>
<comment type="caution">
    <text evidence="1">The sequence shown here is derived from an EMBL/GenBank/DDBJ whole genome shotgun (WGS) entry which is preliminary data.</text>
</comment>
<keyword evidence="2" id="KW-1185">Reference proteome</keyword>
<dbReference type="EMBL" id="BAAABM010000003">
    <property type="protein sequence ID" value="GAA0315709.1"/>
    <property type="molecule type" value="Genomic_DNA"/>
</dbReference>
<dbReference type="Proteomes" id="UP001501822">
    <property type="component" value="Unassembled WGS sequence"/>
</dbReference>
<dbReference type="InterPro" id="IPR023159">
    <property type="entry name" value="SO1590-like_sf"/>
</dbReference>
<dbReference type="Gene3D" id="2.40.350.10">
    <property type="entry name" value="SO1590-like"/>
    <property type="match status" value="1"/>
</dbReference>
<evidence type="ECO:0000313" key="2">
    <source>
        <dbReference type="Proteomes" id="UP001501822"/>
    </source>
</evidence>
<dbReference type="InterPro" id="IPR021607">
    <property type="entry name" value="DUF3224"/>
</dbReference>
<sequence length="142" mass="14954">MAVSSGMLAVMSKRAEGTFVVDAWDAEKPYDERDGVTFTRVHVDKTFGGGLTGTSTTELITVHTGAGPAAYVGIERFEGTLDGRAGGFVLQHNAGGENGTPWLTWKIVEASGTGALTGIRGEGRIIVDEDGGHSYSLDYEVD</sequence>
<gene>
    <name evidence="1" type="ORF">GCM10010151_02180</name>
</gene>
<protein>
    <recommendedName>
        <fullName evidence="3">DUF3224 domain-containing protein</fullName>
    </recommendedName>
</protein>
<evidence type="ECO:0008006" key="3">
    <source>
        <dbReference type="Google" id="ProtNLM"/>
    </source>
</evidence>
<reference evidence="1 2" key="1">
    <citation type="journal article" date="2019" name="Int. J. Syst. Evol. Microbiol.">
        <title>The Global Catalogue of Microorganisms (GCM) 10K type strain sequencing project: providing services to taxonomists for standard genome sequencing and annotation.</title>
        <authorList>
            <consortium name="The Broad Institute Genomics Platform"/>
            <consortium name="The Broad Institute Genome Sequencing Center for Infectious Disease"/>
            <person name="Wu L."/>
            <person name="Ma J."/>
        </authorList>
    </citation>
    <scope>NUCLEOTIDE SEQUENCE [LARGE SCALE GENOMIC DNA]</scope>
    <source>
        <strain evidence="1 2">JCM 3146</strain>
    </source>
</reference>
<dbReference type="Pfam" id="PF11528">
    <property type="entry name" value="DUF3224"/>
    <property type="match status" value="1"/>
</dbReference>
<accession>A0ABN0VRT1</accession>
<proteinExistence type="predicted"/>
<name>A0ABN0VRT1_9ACTN</name>
<organism evidence="1 2">
    <name type="scientific">Actinoallomurus spadix</name>
    <dbReference type="NCBI Taxonomy" id="79912"/>
    <lineage>
        <taxon>Bacteria</taxon>
        <taxon>Bacillati</taxon>
        <taxon>Actinomycetota</taxon>
        <taxon>Actinomycetes</taxon>
        <taxon>Streptosporangiales</taxon>
        <taxon>Thermomonosporaceae</taxon>
        <taxon>Actinoallomurus</taxon>
    </lineage>
</organism>
<dbReference type="SUPFAM" id="SSF159238">
    <property type="entry name" value="SO1590-like"/>
    <property type="match status" value="1"/>
</dbReference>